<reference evidence="2" key="1">
    <citation type="journal article" date="2019" name="MBio">
        <title>Virus Genomes from Deep Sea Sediments Expand the Ocean Megavirome and Support Independent Origins of Viral Gigantism.</title>
        <authorList>
            <person name="Backstrom D."/>
            <person name="Yutin N."/>
            <person name="Jorgensen S.L."/>
            <person name="Dharamshi J."/>
            <person name="Homa F."/>
            <person name="Zaremba-Niedwiedzka K."/>
            <person name="Spang A."/>
            <person name="Wolf Y.I."/>
            <person name="Koonin E.V."/>
            <person name="Ettema T.J."/>
        </authorList>
    </citation>
    <scope>NUCLEOTIDE SEQUENCE</scope>
</reference>
<keyword evidence="2" id="KW-0808">Transferase</keyword>
<proteinExistence type="predicted"/>
<evidence type="ECO:0000259" key="1">
    <source>
        <dbReference type="Pfam" id="PF05050"/>
    </source>
</evidence>
<protein>
    <submittedName>
        <fullName evidence="2">Methyltransferase</fullName>
    </submittedName>
</protein>
<gene>
    <name evidence="2" type="ORF">LCMiAC01_01420</name>
</gene>
<accession>A0A481Z054</accession>
<dbReference type="PANTHER" id="PTHR34009:SF2">
    <property type="entry name" value="PROTEIN STAR"/>
    <property type="match status" value="1"/>
</dbReference>
<dbReference type="NCBIfam" id="TIGR01444">
    <property type="entry name" value="fkbM_fam"/>
    <property type="match status" value="1"/>
</dbReference>
<dbReference type="InterPro" id="IPR029063">
    <property type="entry name" value="SAM-dependent_MTases_sf"/>
</dbReference>
<dbReference type="InterPro" id="IPR006342">
    <property type="entry name" value="FkbM_mtfrase"/>
</dbReference>
<sequence length="214" mass="25116">MKTFYGQFNPPVDKILYEKYFENVKNGVSIEAGALDGIWDSSTYFFKKNLNWKTINIEPLPNMFAKLEKNRKKSINLNIALSNHNNISIIKNYKHPTLGFDWGNASLSHTNKHRKYLERLSNNIYKTHKIKSMTYTELIKELNIKKLDLFVLDVEGHEDMVIEGMKESDVFPQVFVIEHGHRDPNSIYKLLKILPVKYKLDHVFKVNSYFCLID</sequence>
<feature type="domain" description="Methyltransferase FkbM" evidence="1">
    <location>
        <begin position="32"/>
        <end position="183"/>
    </location>
</feature>
<dbReference type="Pfam" id="PF05050">
    <property type="entry name" value="Methyltransf_21"/>
    <property type="match status" value="1"/>
</dbReference>
<name>A0A481Z054_9VIRU</name>
<evidence type="ECO:0000313" key="2">
    <source>
        <dbReference type="EMBL" id="QBK88465.1"/>
    </source>
</evidence>
<dbReference type="EMBL" id="MK500389">
    <property type="protein sequence ID" value="QBK88465.1"/>
    <property type="molecule type" value="Genomic_DNA"/>
</dbReference>
<dbReference type="SUPFAM" id="SSF53335">
    <property type="entry name" value="S-adenosyl-L-methionine-dependent methyltransferases"/>
    <property type="match status" value="1"/>
</dbReference>
<keyword evidence="2" id="KW-0489">Methyltransferase</keyword>
<dbReference type="GO" id="GO:0032259">
    <property type="term" value="P:methylation"/>
    <property type="evidence" value="ECO:0007669"/>
    <property type="project" value="UniProtKB-KW"/>
</dbReference>
<dbReference type="PANTHER" id="PTHR34009">
    <property type="entry name" value="PROTEIN STAR"/>
    <property type="match status" value="1"/>
</dbReference>
<dbReference type="Gene3D" id="3.40.50.150">
    <property type="entry name" value="Vaccinia Virus protein VP39"/>
    <property type="match status" value="1"/>
</dbReference>
<dbReference type="GO" id="GO:0005886">
    <property type="term" value="C:plasma membrane"/>
    <property type="evidence" value="ECO:0007669"/>
    <property type="project" value="TreeGrafter"/>
</dbReference>
<organism evidence="2">
    <name type="scientific">Mimivirus LCMiAC01</name>
    <dbReference type="NCBI Taxonomy" id="2506608"/>
    <lineage>
        <taxon>Viruses</taxon>
        <taxon>Varidnaviria</taxon>
        <taxon>Bamfordvirae</taxon>
        <taxon>Nucleocytoviricota</taxon>
        <taxon>Megaviricetes</taxon>
        <taxon>Imitervirales</taxon>
        <taxon>Mimiviridae</taxon>
        <taxon>Klosneuvirinae</taxon>
    </lineage>
</organism>
<dbReference type="GO" id="GO:0008168">
    <property type="term" value="F:methyltransferase activity"/>
    <property type="evidence" value="ECO:0007669"/>
    <property type="project" value="UniProtKB-KW"/>
</dbReference>
<dbReference type="InterPro" id="IPR053202">
    <property type="entry name" value="EGF_Rcpt_Signaling_Reg"/>
</dbReference>